<feature type="compositionally biased region" description="Basic and acidic residues" evidence="1">
    <location>
        <begin position="9"/>
        <end position="18"/>
    </location>
</feature>
<dbReference type="RefSeq" id="WP_270885721.1">
    <property type="nucleotide sequence ID" value="NZ_JAQFVF010000090.1"/>
</dbReference>
<dbReference type="CDD" id="cd02440">
    <property type="entry name" value="AdoMet_MTases"/>
    <property type="match status" value="1"/>
</dbReference>
<keyword evidence="2" id="KW-0489">Methyltransferase</keyword>
<dbReference type="GO" id="GO:0102208">
    <property type="term" value="F:2-polyprenyl-6-hydroxyphenol methylase activity"/>
    <property type="evidence" value="ECO:0007669"/>
    <property type="project" value="UniProtKB-EC"/>
</dbReference>
<reference evidence="3" key="1">
    <citation type="journal article" date="2019" name="Int. J. Syst. Evol. Microbiol.">
        <title>The Global Catalogue of Microorganisms (GCM) 10K type strain sequencing project: providing services to taxonomists for standard genome sequencing and annotation.</title>
        <authorList>
            <consortium name="The Broad Institute Genomics Platform"/>
            <consortium name="The Broad Institute Genome Sequencing Center for Infectious Disease"/>
            <person name="Wu L."/>
            <person name="Ma J."/>
        </authorList>
    </citation>
    <scope>NUCLEOTIDE SEQUENCE [LARGE SCALE GENOMIC DNA]</scope>
    <source>
        <strain evidence="3">KACC 11904</strain>
    </source>
</reference>
<proteinExistence type="predicted"/>
<organism evidence="2 3">
    <name type="scientific">Paenibacillus aestuarii</name>
    <dbReference type="NCBI Taxonomy" id="516965"/>
    <lineage>
        <taxon>Bacteria</taxon>
        <taxon>Bacillati</taxon>
        <taxon>Bacillota</taxon>
        <taxon>Bacilli</taxon>
        <taxon>Bacillales</taxon>
        <taxon>Paenibacillaceae</taxon>
        <taxon>Paenibacillus</taxon>
    </lineage>
</organism>
<keyword evidence="3" id="KW-1185">Reference proteome</keyword>
<dbReference type="GO" id="GO:0032259">
    <property type="term" value="P:methylation"/>
    <property type="evidence" value="ECO:0007669"/>
    <property type="project" value="UniProtKB-KW"/>
</dbReference>
<name>A0ABW0K298_9BACL</name>
<dbReference type="EMBL" id="JBHSMJ010000006">
    <property type="protein sequence ID" value="MFC5447373.1"/>
    <property type="molecule type" value="Genomic_DNA"/>
</dbReference>
<feature type="region of interest" description="Disordered" evidence="1">
    <location>
        <begin position="1"/>
        <end position="22"/>
    </location>
</feature>
<accession>A0ABW0K298</accession>
<keyword evidence="2" id="KW-0808">Transferase</keyword>
<evidence type="ECO:0000313" key="2">
    <source>
        <dbReference type="EMBL" id="MFC5447373.1"/>
    </source>
</evidence>
<dbReference type="Pfam" id="PF13489">
    <property type="entry name" value="Methyltransf_23"/>
    <property type="match status" value="1"/>
</dbReference>
<protein>
    <submittedName>
        <fullName evidence="2">Class I SAM-dependent methyltransferase</fullName>
        <ecNumber evidence="2">2.1.1.222</ecNumber>
        <ecNumber evidence="2">2.1.1.64</ecNumber>
    </submittedName>
</protein>
<dbReference type="Proteomes" id="UP001596044">
    <property type="component" value="Unassembled WGS sequence"/>
</dbReference>
<evidence type="ECO:0000256" key="1">
    <source>
        <dbReference type="SAM" id="MobiDB-lite"/>
    </source>
</evidence>
<evidence type="ECO:0000313" key="3">
    <source>
        <dbReference type="Proteomes" id="UP001596044"/>
    </source>
</evidence>
<dbReference type="Gene3D" id="3.40.50.150">
    <property type="entry name" value="Vaccinia Virus protein VP39"/>
    <property type="match status" value="1"/>
</dbReference>
<comment type="caution">
    <text evidence="2">The sequence shown here is derived from an EMBL/GenBank/DDBJ whole genome shotgun (WGS) entry which is preliminary data.</text>
</comment>
<gene>
    <name evidence="2" type="ORF">ACFPOG_03825</name>
</gene>
<dbReference type="InterPro" id="IPR029063">
    <property type="entry name" value="SAM-dependent_MTases_sf"/>
</dbReference>
<dbReference type="EC" id="2.1.1.222" evidence="2"/>
<sequence length="353" mass="41542">MSTVLPSRSDYRTDHPYSEQHLGSTELKPSFRIDLRNYSNKDYDKFVTVKTVRDWSLLKWKHVGKPYEVKTVSKSRRLWEQEHEATMEAKTSWIYFNKAFHEWFDKDVPQEIKKQRQAFFKSISAFNPAEISEVLGDVTRIHLWNYVHRIQDGVWDPRGKPAMFEGLDVHKPRILFLGAAEGYEGMQLAAMYPGAEIVLVDYDEYCKTVRYGDFPESYPFLGMNPATGGQKVYYKNDFQVAYVIDDIRNLPFGKEFDIVISVGLLEHFPDNHKAEVMDWHRKFLKDGGYVIMTTPRNQWKSRLFYLIMADVMNHTYRELMNVEQMGLYVYENGFNIVRHGYMKAHNAIIAQPR</sequence>
<dbReference type="EC" id="2.1.1.64" evidence="2"/>
<dbReference type="GO" id="GO:0061542">
    <property type="term" value="F:3-demethylubiquinol 3-O-methyltransferase activity"/>
    <property type="evidence" value="ECO:0007669"/>
    <property type="project" value="UniProtKB-EC"/>
</dbReference>
<dbReference type="SUPFAM" id="SSF53335">
    <property type="entry name" value="S-adenosyl-L-methionine-dependent methyltransferases"/>
    <property type="match status" value="1"/>
</dbReference>